<reference evidence="1" key="2">
    <citation type="submission" date="2021-09" db="EMBL/GenBank/DDBJ databases">
        <authorList>
            <person name="Gilroy R."/>
        </authorList>
    </citation>
    <scope>NUCLEOTIDE SEQUENCE</scope>
    <source>
        <strain evidence="1">CHK174-6876</strain>
    </source>
</reference>
<dbReference type="InterPro" id="IPR043502">
    <property type="entry name" value="DNA/RNA_pol_sf"/>
</dbReference>
<accession>A0A921F6Q0</accession>
<evidence type="ECO:0000313" key="1">
    <source>
        <dbReference type="EMBL" id="HJE96344.1"/>
    </source>
</evidence>
<dbReference type="EMBL" id="DYXG01000018">
    <property type="protein sequence ID" value="HJE96344.1"/>
    <property type="molecule type" value="Genomic_DNA"/>
</dbReference>
<protein>
    <recommendedName>
        <fullName evidence="3">DNA-directed DNA polymerase</fullName>
    </recommendedName>
</protein>
<gene>
    <name evidence="1" type="ORF">K8V00_01870</name>
</gene>
<dbReference type="InterPro" id="IPR023211">
    <property type="entry name" value="DNA_pol_palm_dom_sf"/>
</dbReference>
<organism evidence="1 2">
    <name type="scientific">Ligilactobacillus acidipiscis</name>
    <dbReference type="NCBI Taxonomy" id="89059"/>
    <lineage>
        <taxon>Bacteria</taxon>
        <taxon>Bacillati</taxon>
        <taxon>Bacillota</taxon>
        <taxon>Bacilli</taxon>
        <taxon>Lactobacillales</taxon>
        <taxon>Lactobacillaceae</taxon>
        <taxon>Ligilactobacillus</taxon>
    </lineage>
</organism>
<sequence>MENILFYDYESFIKDWLVVILDTTAKQKTVIINDREQLIEFHEKHQDEIWVGYNNNHYDQYIHKAIICGFDPHEVNEFIITQNKPGWKFSSLFRKVKMINYDVMIRGDGGLKTLEGFLGTNIKESKIPFDIKRKLTAAEIEETVAYCTHDVENTLQVFLNRKSDFEAQMQLAKLASNDGLNLYYLSRTKAQMAAIILGANKHEYSDEFKIDFPKTLKLEKYTNVLDWYKNPENRDYTKRLETDIAGVPHIFAWGGVHGAKKQYFGEGYYLNMDVTSLYPSLMIQYDLMSRSVPEPKKFEEIYKTRVKYKREKNPLQAPLKIVINSTYGAMKDRNNALYDPREANRVCIYGQLLILDLIEKLEDHCEIIQSNTDGILIKMKHYEDYNMIDDIAYEWEQRTGLNLEFSEYRKVFQKDVNNYVMVAADGHVKTKGGYVKKLNPLDNDLPIINKALNDYFVYQVPIEATINGCDDLEQFQLVAKLSYKYKYFTLNGEIIPERCVRVFASNEQNSGMLLKFHATTGRPAKFPNSPEKCFLWNDEIKNQRITPKLDKQWYIDLANKRLEQFGVENNGATV</sequence>
<evidence type="ECO:0000313" key="2">
    <source>
        <dbReference type="Proteomes" id="UP000707535"/>
    </source>
</evidence>
<dbReference type="Gene3D" id="3.90.1600.10">
    <property type="entry name" value="Palm domain of DNA polymerase"/>
    <property type="match status" value="1"/>
</dbReference>
<dbReference type="SUPFAM" id="SSF56672">
    <property type="entry name" value="DNA/RNA polymerases"/>
    <property type="match status" value="1"/>
</dbReference>
<evidence type="ECO:0008006" key="3">
    <source>
        <dbReference type="Google" id="ProtNLM"/>
    </source>
</evidence>
<dbReference type="Proteomes" id="UP000707535">
    <property type="component" value="Unassembled WGS sequence"/>
</dbReference>
<proteinExistence type="predicted"/>
<comment type="caution">
    <text evidence="1">The sequence shown here is derived from an EMBL/GenBank/DDBJ whole genome shotgun (WGS) entry which is preliminary data.</text>
</comment>
<dbReference type="AlphaFoldDB" id="A0A921F6Q0"/>
<reference evidence="1" key="1">
    <citation type="journal article" date="2021" name="PeerJ">
        <title>Extensive microbial diversity within the chicken gut microbiome revealed by metagenomics and culture.</title>
        <authorList>
            <person name="Gilroy R."/>
            <person name="Ravi A."/>
            <person name="Getino M."/>
            <person name="Pursley I."/>
            <person name="Horton D.L."/>
            <person name="Alikhan N.F."/>
            <person name="Baker D."/>
            <person name="Gharbi K."/>
            <person name="Hall N."/>
            <person name="Watson M."/>
            <person name="Adriaenssens E.M."/>
            <person name="Foster-Nyarko E."/>
            <person name="Jarju S."/>
            <person name="Secka A."/>
            <person name="Antonio M."/>
            <person name="Oren A."/>
            <person name="Chaudhuri R.R."/>
            <person name="La Ragione R."/>
            <person name="Hildebrand F."/>
            <person name="Pallen M.J."/>
        </authorList>
    </citation>
    <scope>NUCLEOTIDE SEQUENCE</scope>
    <source>
        <strain evidence="1">CHK174-6876</strain>
    </source>
</reference>
<name>A0A921F6Q0_9LACO</name>